<dbReference type="EMBL" id="MKHE01000024">
    <property type="protein sequence ID" value="OWK02846.1"/>
    <property type="molecule type" value="Genomic_DNA"/>
</dbReference>
<feature type="region of interest" description="Disordered" evidence="1">
    <location>
        <begin position="1"/>
        <end position="28"/>
    </location>
</feature>
<evidence type="ECO:0000256" key="1">
    <source>
        <dbReference type="SAM" id="MobiDB-lite"/>
    </source>
</evidence>
<proteinExistence type="predicted"/>
<dbReference type="Proteomes" id="UP000242450">
    <property type="component" value="Chromosome 24"/>
</dbReference>
<feature type="compositionally biased region" description="Polar residues" evidence="1">
    <location>
        <begin position="56"/>
        <end position="69"/>
    </location>
</feature>
<protein>
    <submittedName>
        <fullName evidence="2">SEC61A1</fullName>
    </submittedName>
</protein>
<name>A0A212CA33_CEREH</name>
<organism evidence="2 3">
    <name type="scientific">Cervus elaphus hippelaphus</name>
    <name type="common">European red deer</name>
    <dbReference type="NCBI Taxonomy" id="46360"/>
    <lineage>
        <taxon>Eukaryota</taxon>
        <taxon>Metazoa</taxon>
        <taxon>Chordata</taxon>
        <taxon>Craniata</taxon>
        <taxon>Vertebrata</taxon>
        <taxon>Euteleostomi</taxon>
        <taxon>Mammalia</taxon>
        <taxon>Eutheria</taxon>
        <taxon>Laurasiatheria</taxon>
        <taxon>Artiodactyla</taxon>
        <taxon>Ruminantia</taxon>
        <taxon>Pecora</taxon>
        <taxon>Cervidae</taxon>
        <taxon>Cervinae</taxon>
        <taxon>Cervus</taxon>
    </lineage>
</organism>
<gene>
    <name evidence="2" type="ORF">Celaphus_00010688</name>
</gene>
<reference evidence="2 3" key="1">
    <citation type="journal article" date="2018" name="Mol. Genet. Genomics">
        <title>The red deer Cervus elaphus genome CerEla1.0: sequencing, annotating, genes, and chromosomes.</title>
        <authorList>
            <person name="Bana N.A."/>
            <person name="Nyiri A."/>
            <person name="Nagy J."/>
            <person name="Frank K."/>
            <person name="Nagy T."/>
            <person name="Steger V."/>
            <person name="Schiller M."/>
            <person name="Lakatos P."/>
            <person name="Sugar L."/>
            <person name="Horn P."/>
            <person name="Barta E."/>
            <person name="Orosz L."/>
        </authorList>
    </citation>
    <scope>NUCLEOTIDE SEQUENCE [LARGE SCALE GENOMIC DNA]</scope>
    <source>
        <strain evidence="2">Hungarian</strain>
    </source>
</reference>
<accession>A0A212CA33</accession>
<keyword evidence="3" id="KW-1185">Reference proteome</keyword>
<evidence type="ECO:0000313" key="3">
    <source>
        <dbReference type="Proteomes" id="UP000242450"/>
    </source>
</evidence>
<comment type="caution">
    <text evidence="2">The sequence shown here is derived from an EMBL/GenBank/DDBJ whole genome shotgun (WGS) entry which is preliminary data.</text>
</comment>
<sequence length="192" mass="20545">MCRGLDKRLGWHVPGGARGGTELPVSGLDVGTQLPVRLQSTWDSRMQLVRLQSYEAASSAQTGPNNAVSRASAGPEDPAAEPTRSRSYGGVEKGSPADPAPLLPGAARGPPALTLLLSPPKVKFLEVIKPFCVILPEIQKPERKVSWSKARGDCCTPVKRPRRAEWTPLPPSLVRAACFPPSLAGLRLERSL</sequence>
<evidence type="ECO:0000313" key="2">
    <source>
        <dbReference type="EMBL" id="OWK02846.1"/>
    </source>
</evidence>
<dbReference type="AlphaFoldDB" id="A0A212CA33"/>
<feature type="region of interest" description="Disordered" evidence="1">
    <location>
        <begin position="56"/>
        <end position="105"/>
    </location>
</feature>